<dbReference type="Gene3D" id="3.30.420.10">
    <property type="entry name" value="Ribonuclease H-like superfamily/Ribonuclease H"/>
    <property type="match status" value="1"/>
</dbReference>
<evidence type="ECO:0000313" key="4">
    <source>
        <dbReference type="Proteomes" id="UP000886632"/>
    </source>
</evidence>
<name>A0A9D7XWQ0_9MICO</name>
<feature type="domain" description="Integrase catalytic" evidence="2">
    <location>
        <begin position="269"/>
        <end position="503"/>
    </location>
</feature>
<feature type="region of interest" description="Disordered" evidence="1">
    <location>
        <begin position="105"/>
        <end position="132"/>
    </location>
</feature>
<dbReference type="InterPro" id="IPR001584">
    <property type="entry name" value="Integrase_cat-core"/>
</dbReference>
<protein>
    <submittedName>
        <fullName evidence="3">Transposase family protein</fullName>
    </submittedName>
</protein>
<accession>A0A9D7XWQ0</accession>
<reference evidence="3" key="1">
    <citation type="submission" date="2020-10" db="EMBL/GenBank/DDBJ databases">
        <title>Connecting structure to function with the recovery of over 1000 high-quality activated sludge metagenome-assembled genomes encoding full-length rRNA genes using long-read sequencing.</title>
        <authorList>
            <person name="Singleton C.M."/>
            <person name="Petriglieri F."/>
            <person name="Kristensen J.M."/>
            <person name="Kirkegaard R.H."/>
            <person name="Michaelsen T.Y."/>
            <person name="Andersen M.H."/>
            <person name="Karst S.M."/>
            <person name="Dueholm M.S."/>
            <person name="Nielsen P.H."/>
            <person name="Albertsen M."/>
        </authorList>
    </citation>
    <scope>NUCLEOTIDE SEQUENCE</scope>
    <source>
        <strain evidence="3">Ribe_18-Q3-R11-54_MAXAC.001</strain>
    </source>
</reference>
<evidence type="ECO:0000313" key="3">
    <source>
        <dbReference type="EMBL" id="MBL0003045.1"/>
    </source>
</evidence>
<organism evidence="3 4">
    <name type="scientific">Candidatus Phosphoribacter hodrii</name>
    <dbReference type="NCBI Taxonomy" id="2953743"/>
    <lineage>
        <taxon>Bacteria</taxon>
        <taxon>Bacillati</taxon>
        <taxon>Actinomycetota</taxon>
        <taxon>Actinomycetes</taxon>
        <taxon>Micrococcales</taxon>
        <taxon>Dermatophilaceae</taxon>
        <taxon>Candidatus Phosphoribacter</taxon>
    </lineage>
</organism>
<sequence length="729" mass="81479">MATRHVKAVHRRHPIGTGHPVDAKPDSGIVTGITRDDNGRVVVCIDHGDHRSRISWIALAKASLKDRPAPTPDILDEHPAPLLAELSEEERAQTLKRYRDLVQVATGSPRGNPDADRRAGVLHPDYDPDTTKLPQRLAAKSRELKALGEVGASRAALYRQVGRIGEGPEFLIHGNRRTVGQRLDEFDAAVIEIVREEVDAESQRPRKSQRKLLVRIRSRLDQAEVADDVTRHRLRVLVGEVSRGRGLHHPAKTRRSEASRPVAVYGAQRVSRPGELVQVDATPTTVAILGPLGVLVPAVVLSAIDVYTRWFVALRVCVGAATSRDVCALIAQMGRPTVTRAGYPFELELWHGIPKLVVVNDDPEGEKTSMAKVIGRKPAIHPSTIVFDHGSENASDHVLGFAAECGIDVVFCPPRRGHTKGVVESIHRVIADVESTMPIHKGQNVLNRPTELELAVPIKPQDLQDMLWEYAIDIYAHESHRNLTEAHGSTTPLSPAMVWADYVTSFGELDRPTDPWRFLKGLQRTERLLSPEGIQLHTITYNSSELQQMRSVVMRGIGVRARPLTVFYDRLDTTRIFLLHPVERRWMMIPRAIDRNGSIAPMSSLVRTHALDGVDQDTRRVLTDTEMHRREAALLTRWIEGVFTDRQDARYAAIEGARQRTYAHDLEQASEEVRALAFPEPEPVPETEPELQTYPDTRNDDEEFDYDEEISFDTDLDETAADDEGWGLA</sequence>
<dbReference type="GO" id="GO:0003676">
    <property type="term" value="F:nucleic acid binding"/>
    <property type="evidence" value="ECO:0007669"/>
    <property type="project" value="InterPro"/>
</dbReference>
<dbReference type="EMBL" id="JADKGK010000007">
    <property type="protein sequence ID" value="MBL0003045.1"/>
    <property type="molecule type" value="Genomic_DNA"/>
</dbReference>
<dbReference type="AlphaFoldDB" id="A0A9D7XWQ0"/>
<comment type="caution">
    <text evidence="3">The sequence shown here is derived from an EMBL/GenBank/DDBJ whole genome shotgun (WGS) entry which is preliminary data.</text>
</comment>
<dbReference type="SUPFAM" id="SSF53098">
    <property type="entry name" value="Ribonuclease H-like"/>
    <property type="match status" value="1"/>
</dbReference>
<feature type="compositionally biased region" description="Acidic residues" evidence="1">
    <location>
        <begin position="699"/>
        <end position="729"/>
    </location>
</feature>
<dbReference type="InterPro" id="IPR012337">
    <property type="entry name" value="RNaseH-like_sf"/>
</dbReference>
<proteinExistence type="predicted"/>
<dbReference type="Proteomes" id="UP000886632">
    <property type="component" value="Unassembled WGS sequence"/>
</dbReference>
<evidence type="ECO:0000259" key="2">
    <source>
        <dbReference type="PROSITE" id="PS50994"/>
    </source>
</evidence>
<gene>
    <name evidence="3" type="ORF">IPP00_03315</name>
</gene>
<dbReference type="InterPro" id="IPR036397">
    <property type="entry name" value="RNaseH_sf"/>
</dbReference>
<dbReference type="PROSITE" id="PS50994">
    <property type="entry name" value="INTEGRASE"/>
    <property type="match status" value="1"/>
</dbReference>
<feature type="region of interest" description="Disordered" evidence="1">
    <location>
        <begin position="1"/>
        <end position="27"/>
    </location>
</feature>
<dbReference type="GO" id="GO:0015074">
    <property type="term" value="P:DNA integration"/>
    <property type="evidence" value="ECO:0007669"/>
    <property type="project" value="InterPro"/>
</dbReference>
<feature type="compositionally biased region" description="Basic residues" evidence="1">
    <location>
        <begin position="1"/>
        <end position="14"/>
    </location>
</feature>
<evidence type="ECO:0000256" key="1">
    <source>
        <dbReference type="SAM" id="MobiDB-lite"/>
    </source>
</evidence>
<feature type="region of interest" description="Disordered" evidence="1">
    <location>
        <begin position="678"/>
        <end position="729"/>
    </location>
</feature>
<feature type="compositionally biased region" description="Basic and acidic residues" evidence="1">
    <location>
        <begin position="113"/>
        <end position="130"/>
    </location>
</feature>